<organism evidence="1 2">
    <name type="scientific">Rhodocytophaga rosea</name>
    <dbReference type="NCBI Taxonomy" id="2704465"/>
    <lineage>
        <taxon>Bacteria</taxon>
        <taxon>Pseudomonadati</taxon>
        <taxon>Bacteroidota</taxon>
        <taxon>Cytophagia</taxon>
        <taxon>Cytophagales</taxon>
        <taxon>Rhodocytophagaceae</taxon>
        <taxon>Rhodocytophaga</taxon>
    </lineage>
</organism>
<evidence type="ECO:0000313" key="1">
    <source>
        <dbReference type="EMBL" id="QHT69679.1"/>
    </source>
</evidence>
<accession>A0A6C0GNR6</accession>
<evidence type="ECO:0000313" key="2">
    <source>
        <dbReference type="Proteomes" id="UP000480178"/>
    </source>
</evidence>
<gene>
    <name evidence="1" type="ORF">GXP67_25045</name>
</gene>
<proteinExistence type="predicted"/>
<keyword evidence="2" id="KW-1185">Reference proteome</keyword>
<reference evidence="1 2" key="1">
    <citation type="submission" date="2020-01" db="EMBL/GenBank/DDBJ databases">
        <authorList>
            <person name="Kim M.K."/>
        </authorList>
    </citation>
    <scope>NUCLEOTIDE SEQUENCE [LARGE SCALE GENOMIC DNA]</scope>
    <source>
        <strain evidence="1 2">172606-1</strain>
    </source>
</reference>
<sequence>MYLYLGHTLADRIKLIVRYLLLLCLLASDSNLRKKLLWDEFEWAFMRDLPIQMASFERINEFDIAFQQAGTYTEDANYADKYIVGIYSPVGFRFERIHLLSRVNPFLEYSLVKTVSDLYQSDTTYLDVLARTRKNHLEAIIYRKVKSGIETEPDMQFVMWKKEKILIQNKGLKIRLVERWNREMFN</sequence>
<dbReference type="EMBL" id="CP048222">
    <property type="protein sequence ID" value="QHT69679.1"/>
    <property type="molecule type" value="Genomic_DNA"/>
</dbReference>
<dbReference type="Proteomes" id="UP000480178">
    <property type="component" value="Chromosome"/>
</dbReference>
<dbReference type="AlphaFoldDB" id="A0A6C0GNR6"/>
<protein>
    <submittedName>
        <fullName evidence="1">Uncharacterized protein</fullName>
    </submittedName>
</protein>
<dbReference type="KEGG" id="rhoz:GXP67_25045"/>
<dbReference type="RefSeq" id="WP_162445663.1">
    <property type="nucleotide sequence ID" value="NZ_CP048222.1"/>
</dbReference>
<name>A0A6C0GNR6_9BACT</name>